<evidence type="ECO:0000313" key="3">
    <source>
        <dbReference type="Proteomes" id="UP000054771"/>
    </source>
</evidence>
<dbReference type="InterPro" id="IPR025337">
    <property type="entry name" value="Questin_oxidase-like"/>
</dbReference>
<dbReference type="STRING" id="454130.A0A0U5G7Y2"/>
<dbReference type="AlphaFoldDB" id="A0A0U5G7Y2"/>
<dbReference type="PANTHER" id="PTHR35870:SF6">
    <property type="entry name" value="MGS207 PROTEIN"/>
    <property type="match status" value="1"/>
</dbReference>
<evidence type="ECO:0000313" key="2">
    <source>
        <dbReference type="EMBL" id="CEL07271.1"/>
    </source>
</evidence>
<proteinExistence type="predicted"/>
<dbReference type="PANTHER" id="PTHR35870">
    <property type="entry name" value="PROTEIN, PUTATIVE (AFU_ORTHOLOGUE AFUA_5G03330)-RELATED"/>
    <property type="match status" value="1"/>
</dbReference>
<organism evidence="2 3">
    <name type="scientific">Aspergillus calidoustus</name>
    <dbReference type="NCBI Taxonomy" id="454130"/>
    <lineage>
        <taxon>Eukaryota</taxon>
        <taxon>Fungi</taxon>
        <taxon>Dikarya</taxon>
        <taxon>Ascomycota</taxon>
        <taxon>Pezizomycotina</taxon>
        <taxon>Eurotiomycetes</taxon>
        <taxon>Eurotiomycetidae</taxon>
        <taxon>Eurotiales</taxon>
        <taxon>Aspergillaceae</taxon>
        <taxon>Aspergillus</taxon>
        <taxon>Aspergillus subgen. Nidulantes</taxon>
    </lineage>
</organism>
<dbReference type="OrthoDB" id="10265971at2759"/>
<evidence type="ECO:0008006" key="4">
    <source>
        <dbReference type="Google" id="ProtNLM"/>
    </source>
</evidence>
<dbReference type="Proteomes" id="UP000054771">
    <property type="component" value="Unassembled WGS sequence"/>
</dbReference>
<reference evidence="3" key="1">
    <citation type="journal article" date="2016" name="Genome Announc.">
        <title>Draft genome sequences of fungus Aspergillus calidoustus.</title>
        <authorList>
            <person name="Horn F."/>
            <person name="Linde J."/>
            <person name="Mattern D.J."/>
            <person name="Walther G."/>
            <person name="Guthke R."/>
            <person name="Scherlach K."/>
            <person name="Martin K."/>
            <person name="Brakhage A.A."/>
            <person name="Petzke L."/>
            <person name="Valiante V."/>
        </authorList>
    </citation>
    <scope>NUCLEOTIDE SEQUENCE [LARGE SCALE GENOMIC DNA]</scope>
    <source>
        <strain evidence="3">SF006504</strain>
    </source>
</reference>
<accession>A0A0U5G7Y2</accession>
<protein>
    <recommendedName>
        <fullName evidence="4">MGS207 protein</fullName>
    </recommendedName>
</protein>
<sequence length="418" mass="47691">MFPFNILRSLLPFTDRSLFPLPSLEIIEIDTAHTKQARALKHLLKLNHVNYAILWNERKFHNHAPHSLSSYFLLGANAEQLNHLYEVELKQLDPWVDSPGEVSTFDWRDFLGKREYQRAFVDFFEDELVRHSYDWKKVVFHYIFSGKEPLFNSLTADLGHPLIHLAYAFEVSSREVAMEALSLTAVCYGTPHKYLDDPSYSKAQPSYTSTSPLDILSKVRADKRLHNLFSTPGDHNSEAVFRDAEAVILDHWNALSIPPTTTDAMACLRECQQAAAALLTATLPTTKESTGDPDAKYDFFFVHVLTTSHAVRVLLPIVPVKFQVPLLRQWWLMTLAIYIGQLRPEINLDSVHKYNIAHKDWSYVTHTALNGEYATETHYVKALRAMRDAATTWGKQDGFYLKAAVKFADGFTGWGGFV</sequence>
<gene>
    <name evidence="2" type="ORF">ASPCAL10434</name>
</gene>
<dbReference type="GO" id="GO:0016491">
    <property type="term" value="F:oxidoreductase activity"/>
    <property type="evidence" value="ECO:0007669"/>
    <property type="project" value="UniProtKB-KW"/>
</dbReference>
<keyword evidence="1" id="KW-0560">Oxidoreductase</keyword>
<dbReference type="OMA" id="NHWNAWK"/>
<dbReference type="Pfam" id="PF14027">
    <property type="entry name" value="Questin_oxidase"/>
    <property type="match status" value="1"/>
</dbReference>
<keyword evidence="3" id="KW-1185">Reference proteome</keyword>
<dbReference type="EMBL" id="CDMC01000009">
    <property type="protein sequence ID" value="CEL07271.1"/>
    <property type="molecule type" value="Genomic_DNA"/>
</dbReference>
<evidence type="ECO:0000256" key="1">
    <source>
        <dbReference type="ARBA" id="ARBA00023002"/>
    </source>
</evidence>
<name>A0A0U5G7Y2_ASPCI</name>